<protein>
    <submittedName>
        <fullName evidence="2">Uncharacterized protein</fullName>
    </submittedName>
</protein>
<comment type="caution">
    <text evidence="2">The sequence shown here is derived from an EMBL/GenBank/DDBJ whole genome shotgun (WGS) entry which is preliminary data.</text>
</comment>
<proteinExistence type="predicted"/>
<dbReference type="PATRIC" id="fig|1423790.3.peg.837"/>
<dbReference type="SUPFAM" id="SSF63825">
    <property type="entry name" value="YWTD domain"/>
    <property type="match status" value="1"/>
</dbReference>
<evidence type="ECO:0000313" key="2">
    <source>
        <dbReference type="EMBL" id="CCI84991.1"/>
    </source>
</evidence>
<dbReference type="STRING" id="1423790.BN53_02600"/>
<sequence>MKRISRIVIDIIITIAVLAGLGAAGFYGYSWYQKYQMEKNRPALVKAKDGTNINPAWYSSKIYHQQLRSKYSFINKVANYVPPRTWVGKDTVIPGLQTTKSYNFAKKKMGIATAMTPQGLAVVDKYLLISAYDGDHRHASVIYVLDKIKGSYIKTIQIKGRPHLGGIAYDPIAKNIWITGSMGTSSALMSFSLAKLKAYKKGSKMPISYNHEISIPTLERASTVSYYDDQLFVGFFNMYGRGKVASYTISRSGSNAGSITNNEIKSVTGNVSWSDPSGQTTMNKQIQGIAFYDNKIFLAQSYGSQNSKLYIFSSTALKALDEKNAERIIDMPPYLEQITTYRGQLLCIFESASKQYARPEIMVMDRILSVNINSLFGI</sequence>
<keyword evidence="1" id="KW-0812">Transmembrane</keyword>
<dbReference type="RefSeq" id="WP_009559545.1">
    <property type="nucleotide sequence ID" value="NZ_AYZN01000016.1"/>
</dbReference>
<evidence type="ECO:0000256" key="1">
    <source>
        <dbReference type="SAM" id="Phobius"/>
    </source>
</evidence>
<evidence type="ECO:0000313" key="3">
    <source>
        <dbReference type="Proteomes" id="UP000009311"/>
    </source>
</evidence>
<dbReference type="EMBL" id="CAKD01000014">
    <property type="protein sequence ID" value="CCI84991.1"/>
    <property type="molecule type" value="Genomic_DNA"/>
</dbReference>
<accession>I7LAV0</accession>
<gene>
    <name evidence="2" type="ORF">BN53_02600</name>
</gene>
<dbReference type="Proteomes" id="UP000009311">
    <property type="component" value="Unassembled WGS sequence"/>
</dbReference>
<feature type="transmembrane region" description="Helical" evidence="1">
    <location>
        <begin position="7"/>
        <end position="32"/>
    </location>
</feature>
<organism evidence="2 3">
    <name type="scientific">Lactobacillus pasteurii DSM 23907 = CRBIP 24.76</name>
    <dbReference type="NCBI Taxonomy" id="1423790"/>
    <lineage>
        <taxon>Bacteria</taxon>
        <taxon>Bacillati</taxon>
        <taxon>Bacillota</taxon>
        <taxon>Bacilli</taxon>
        <taxon>Lactobacillales</taxon>
        <taxon>Lactobacillaceae</taxon>
        <taxon>Lactobacillus</taxon>
    </lineage>
</organism>
<reference evidence="2 3" key="1">
    <citation type="submission" date="2012-06" db="EMBL/GenBank/DDBJ databases">
        <title>Draft Genome Sequence of Lactobacillus pasteurii CRBIP 24.76T.</title>
        <authorList>
            <person name="Cousin S."/>
            <person name="Bouchier C."/>
            <person name="Loux V."/>
            <person name="Ma L."/>
            <person name="Creno S."/>
            <person name="Bizet C."/>
            <person name="Clermont D."/>
        </authorList>
    </citation>
    <scope>NUCLEOTIDE SEQUENCE [LARGE SCALE GENOMIC DNA]</scope>
    <source>
        <strain evidence="3">CRBIP 24.76T</strain>
    </source>
</reference>
<keyword evidence="1" id="KW-0472">Membrane</keyword>
<dbReference type="OrthoDB" id="1655118at2"/>
<keyword evidence="1" id="KW-1133">Transmembrane helix</keyword>
<name>I7LAV0_9LACO</name>
<keyword evidence="3" id="KW-1185">Reference proteome</keyword>
<dbReference type="eggNOG" id="COG3391">
    <property type="taxonomic scope" value="Bacteria"/>
</dbReference>
<dbReference type="AlphaFoldDB" id="I7LAV0"/>